<gene>
    <name evidence="3" type="ORF">SUBVAR_05241</name>
</gene>
<evidence type="ECO:0000256" key="1">
    <source>
        <dbReference type="SAM" id="MobiDB-lite"/>
    </source>
</evidence>
<dbReference type="RefSeq" id="WP_007046634.1">
    <property type="nucleotide sequence ID" value="NZ_GG704769.1"/>
</dbReference>
<evidence type="ECO:0008006" key="5">
    <source>
        <dbReference type="Google" id="ProtNLM"/>
    </source>
</evidence>
<keyword evidence="2" id="KW-0732">Signal</keyword>
<evidence type="ECO:0000313" key="4">
    <source>
        <dbReference type="Proteomes" id="UP000003438"/>
    </source>
</evidence>
<dbReference type="HOGENOM" id="CLU_648787_0_0_9"/>
<sequence>MKKLCVSLLLLLALTACSEPAEETAPVPSTSPETAETAGAPESTEEPTLPLYWIDAQNSTAYYQREPLYGEGGYGYGNGGVAAHSFDFAQATEQIVGEPLELETANLNVFADEESLYWIWSGMITDTPMLLRSDLDGSNREALYEFPQGTSVAVWNGGLAGDGESLYFSYCQISDDPSRPDAYALVRLDPEARTLETLTEWTPFSGELMGVWEGKLLITRSTLAEDCPVEPVYDHYRVQNSGELNPWMTTSLCAFNPLTGTEEVLYSCSGWMLDRALVEDALWCEDGEHRLVRRPLGQTEDVVVTQLPQDLQLMGIYTEDVMFYGQEEGKEWLYVYNRADDTLTRSPQRRWIGGEDRAIWVVCEAGPGQYLVWDDASTGMQQLADRDGTLYLIDGYARYAIASRESLLDQSVPMTPVTRPGTP</sequence>
<keyword evidence="4" id="KW-1185">Reference proteome</keyword>
<dbReference type="Proteomes" id="UP000003438">
    <property type="component" value="Unassembled WGS sequence"/>
</dbReference>
<dbReference type="AlphaFoldDB" id="D1PLM4"/>
<dbReference type="STRING" id="411471.SUBVAR_05241"/>
<dbReference type="EMBL" id="ACBY02000021">
    <property type="protein sequence ID" value="EFB76322.1"/>
    <property type="molecule type" value="Genomic_DNA"/>
</dbReference>
<comment type="caution">
    <text evidence="3">The sequence shown here is derived from an EMBL/GenBank/DDBJ whole genome shotgun (WGS) entry which is preliminary data.</text>
</comment>
<dbReference type="PROSITE" id="PS51257">
    <property type="entry name" value="PROKAR_LIPOPROTEIN"/>
    <property type="match status" value="1"/>
</dbReference>
<reference evidence="3" key="1">
    <citation type="submission" date="2009-12" db="EMBL/GenBank/DDBJ databases">
        <authorList>
            <person name="Weinstock G."/>
            <person name="Sodergren E."/>
            <person name="Clifton S."/>
            <person name="Fulton L."/>
            <person name="Fulton B."/>
            <person name="Courtney L."/>
            <person name="Fronick C."/>
            <person name="Harrison M."/>
            <person name="Strong C."/>
            <person name="Farmer C."/>
            <person name="Delahaunty K."/>
            <person name="Markovic C."/>
            <person name="Hall O."/>
            <person name="Minx P."/>
            <person name="Tomlinson C."/>
            <person name="Mitreva M."/>
            <person name="Nelson J."/>
            <person name="Hou S."/>
            <person name="Wollam A."/>
            <person name="Pepin K.H."/>
            <person name="Johnson M."/>
            <person name="Bhonagiri V."/>
            <person name="Nash W.E."/>
            <person name="Warren W."/>
            <person name="Chinwalla A."/>
            <person name="Mardis E.R."/>
            <person name="Wilson R.K."/>
        </authorList>
    </citation>
    <scope>NUCLEOTIDE SEQUENCE [LARGE SCALE GENOMIC DNA]</scope>
    <source>
        <strain evidence="3">DSM 15176</strain>
    </source>
</reference>
<accession>D1PLM4</accession>
<evidence type="ECO:0000256" key="2">
    <source>
        <dbReference type="SAM" id="SignalP"/>
    </source>
</evidence>
<feature type="region of interest" description="Disordered" evidence="1">
    <location>
        <begin position="21"/>
        <end position="50"/>
    </location>
</feature>
<evidence type="ECO:0000313" key="3">
    <source>
        <dbReference type="EMBL" id="EFB76322.1"/>
    </source>
</evidence>
<feature type="signal peptide" evidence="2">
    <location>
        <begin position="1"/>
        <end position="21"/>
    </location>
</feature>
<protein>
    <recommendedName>
        <fullName evidence="5">DUF5050 domain-containing protein</fullName>
    </recommendedName>
</protein>
<organism evidence="3 4">
    <name type="scientific">Subdoligranulum variabile DSM 15176</name>
    <dbReference type="NCBI Taxonomy" id="411471"/>
    <lineage>
        <taxon>Bacteria</taxon>
        <taxon>Bacillati</taxon>
        <taxon>Bacillota</taxon>
        <taxon>Clostridia</taxon>
        <taxon>Eubacteriales</taxon>
        <taxon>Oscillospiraceae</taxon>
        <taxon>Subdoligranulum</taxon>
    </lineage>
</organism>
<feature type="chain" id="PRO_5003024772" description="DUF5050 domain-containing protein" evidence="2">
    <location>
        <begin position="22"/>
        <end position="423"/>
    </location>
</feature>
<name>D1PLM4_9FIRM</name>
<proteinExistence type="predicted"/>